<name>A0A847S4I7_9NEIS</name>
<comment type="caution">
    <text evidence="3">The sequence shown here is derived from an EMBL/GenBank/DDBJ whole genome shotgun (WGS) entry which is preliminary data.</text>
</comment>
<dbReference type="SMART" id="SM00867">
    <property type="entry name" value="YceI"/>
    <property type="match status" value="1"/>
</dbReference>
<dbReference type="Proteomes" id="UP000587991">
    <property type="component" value="Unassembled WGS sequence"/>
</dbReference>
<feature type="domain" description="Lipid/polyisoprenoid-binding YceI-like" evidence="2">
    <location>
        <begin position="23"/>
        <end position="186"/>
    </location>
</feature>
<evidence type="ECO:0000256" key="1">
    <source>
        <dbReference type="SAM" id="SignalP"/>
    </source>
</evidence>
<evidence type="ECO:0000259" key="2">
    <source>
        <dbReference type="SMART" id="SM00867"/>
    </source>
</evidence>
<feature type="signal peptide" evidence="1">
    <location>
        <begin position="1"/>
        <end position="20"/>
    </location>
</feature>
<accession>A0A847S4I7</accession>
<gene>
    <name evidence="3" type="ORF">HF682_05925</name>
</gene>
<dbReference type="PANTHER" id="PTHR34406:SF2">
    <property type="entry name" value="PERIPLASMIC PROTEIN"/>
    <property type="match status" value="1"/>
</dbReference>
<dbReference type="AlphaFoldDB" id="A0A847S4I7"/>
<feature type="chain" id="PRO_5032508812" evidence="1">
    <location>
        <begin position="21"/>
        <end position="188"/>
    </location>
</feature>
<dbReference type="Pfam" id="PF04264">
    <property type="entry name" value="YceI"/>
    <property type="match status" value="1"/>
</dbReference>
<evidence type="ECO:0000313" key="3">
    <source>
        <dbReference type="EMBL" id="NLR74694.1"/>
    </source>
</evidence>
<keyword evidence="1" id="KW-0732">Signal</keyword>
<sequence>MKTKLMVAALALGVAASSFAADTYVLDSTHTYPSFEINHLGYSITRGRFDKTEGKIMLDMAARTGSLEATIQTASLNTGFDKRDAHVKSPDFFNVEKFPTMTVKASKFVFDGDAVVAAEGTLTLLGVTKPVKLDVSNFKCGAHPMSKKAMCGAEVRTTIKRSDFGMTTFLPAIGDEVKIMVQVEASKS</sequence>
<evidence type="ECO:0000313" key="4">
    <source>
        <dbReference type="Proteomes" id="UP000587991"/>
    </source>
</evidence>
<protein>
    <submittedName>
        <fullName evidence="3">Polyisoprenoid-binding protein</fullName>
    </submittedName>
</protein>
<dbReference type="InterPro" id="IPR007372">
    <property type="entry name" value="Lipid/polyisoprenoid-bd_YceI"/>
</dbReference>
<keyword evidence="4" id="KW-1185">Reference proteome</keyword>
<dbReference type="EMBL" id="JABAIM010000001">
    <property type="protein sequence ID" value="NLR74694.1"/>
    <property type="molecule type" value="Genomic_DNA"/>
</dbReference>
<dbReference type="Gene3D" id="2.40.128.110">
    <property type="entry name" value="Lipid/polyisoprenoid-binding, YceI-like"/>
    <property type="match status" value="1"/>
</dbReference>
<dbReference type="PANTHER" id="PTHR34406">
    <property type="entry name" value="PROTEIN YCEI"/>
    <property type="match status" value="1"/>
</dbReference>
<organism evidence="3 4">
    <name type="scientific">Leeia aquatica</name>
    <dbReference type="NCBI Taxonomy" id="2725557"/>
    <lineage>
        <taxon>Bacteria</taxon>
        <taxon>Pseudomonadati</taxon>
        <taxon>Pseudomonadota</taxon>
        <taxon>Betaproteobacteria</taxon>
        <taxon>Neisseriales</taxon>
        <taxon>Leeiaceae</taxon>
        <taxon>Leeia</taxon>
    </lineage>
</organism>
<dbReference type="SUPFAM" id="SSF101874">
    <property type="entry name" value="YceI-like"/>
    <property type="match status" value="1"/>
</dbReference>
<reference evidence="3 4" key="1">
    <citation type="submission" date="2020-04" db="EMBL/GenBank/DDBJ databases">
        <title>Draft genome of Leeia sp. IMCC25680.</title>
        <authorList>
            <person name="Song J."/>
            <person name="Cho J.-C."/>
        </authorList>
    </citation>
    <scope>NUCLEOTIDE SEQUENCE [LARGE SCALE GENOMIC DNA]</scope>
    <source>
        <strain evidence="3 4">IMCC25680</strain>
    </source>
</reference>
<dbReference type="InterPro" id="IPR036761">
    <property type="entry name" value="TTHA0802/YceI-like_sf"/>
</dbReference>
<proteinExistence type="predicted"/>